<sequence>MSKLAGIELTTENVETFFIPVRQIKSLYINGLESTLDLNSDGDLEKITRCQAIVLGLDYRQVNRQETFAMSYRDKCLHLGDRLQQHADLSVITLCYENGQERDIRVPWNFRSDYRNYNMMVHIDKEFNKETVIVAENQEFLKNQQFWMEA</sequence>
<protein>
    <submittedName>
        <fullName evidence="1">Uncharacterized protein</fullName>
    </submittedName>
</protein>
<accession>A0A9D1VH97</accession>
<reference evidence="1" key="2">
    <citation type="submission" date="2021-04" db="EMBL/GenBank/DDBJ databases">
        <authorList>
            <person name="Gilroy R."/>
        </authorList>
    </citation>
    <scope>NUCLEOTIDE SEQUENCE</scope>
    <source>
        <strain evidence="1">ChiSxjej3B15-572</strain>
    </source>
</reference>
<name>A0A9D1VH97_9LACO</name>
<evidence type="ECO:0000313" key="2">
    <source>
        <dbReference type="Proteomes" id="UP000824231"/>
    </source>
</evidence>
<comment type="caution">
    <text evidence="1">The sequence shown here is derived from an EMBL/GenBank/DDBJ whole genome shotgun (WGS) entry which is preliminary data.</text>
</comment>
<dbReference type="Proteomes" id="UP000824231">
    <property type="component" value="Unassembled WGS sequence"/>
</dbReference>
<evidence type="ECO:0000313" key="1">
    <source>
        <dbReference type="EMBL" id="HIX35021.1"/>
    </source>
</evidence>
<organism evidence="1 2">
    <name type="scientific">Candidatus Limosilactobacillus merdigallinarum</name>
    <dbReference type="NCBI Taxonomy" id="2838652"/>
    <lineage>
        <taxon>Bacteria</taxon>
        <taxon>Bacillati</taxon>
        <taxon>Bacillota</taxon>
        <taxon>Bacilli</taxon>
        <taxon>Lactobacillales</taxon>
        <taxon>Lactobacillaceae</taxon>
        <taxon>Limosilactobacillus</taxon>
    </lineage>
</organism>
<gene>
    <name evidence="1" type="ORF">H9856_01195</name>
</gene>
<dbReference type="EMBL" id="DXFH01000002">
    <property type="protein sequence ID" value="HIX35021.1"/>
    <property type="molecule type" value="Genomic_DNA"/>
</dbReference>
<proteinExistence type="predicted"/>
<reference evidence="1" key="1">
    <citation type="journal article" date="2021" name="PeerJ">
        <title>Extensive microbial diversity within the chicken gut microbiome revealed by metagenomics and culture.</title>
        <authorList>
            <person name="Gilroy R."/>
            <person name="Ravi A."/>
            <person name="Getino M."/>
            <person name="Pursley I."/>
            <person name="Horton D.L."/>
            <person name="Alikhan N.F."/>
            <person name="Baker D."/>
            <person name="Gharbi K."/>
            <person name="Hall N."/>
            <person name="Watson M."/>
            <person name="Adriaenssens E.M."/>
            <person name="Foster-Nyarko E."/>
            <person name="Jarju S."/>
            <person name="Secka A."/>
            <person name="Antonio M."/>
            <person name="Oren A."/>
            <person name="Chaudhuri R.R."/>
            <person name="La Ragione R."/>
            <person name="Hildebrand F."/>
            <person name="Pallen M.J."/>
        </authorList>
    </citation>
    <scope>NUCLEOTIDE SEQUENCE</scope>
    <source>
        <strain evidence="1">ChiSxjej3B15-572</strain>
    </source>
</reference>
<dbReference type="AlphaFoldDB" id="A0A9D1VH97"/>